<reference evidence="3" key="1">
    <citation type="submission" date="2018-06" db="EMBL/GenBank/DDBJ databases">
        <authorList>
            <person name="Zhirakovskaya E."/>
        </authorList>
    </citation>
    <scope>NUCLEOTIDE SEQUENCE</scope>
</reference>
<evidence type="ECO:0000256" key="2">
    <source>
        <dbReference type="ARBA" id="ARBA00023235"/>
    </source>
</evidence>
<dbReference type="AlphaFoldDB" id="A0A3B1A3B3"/>
<dbReference type="PIRSF" id="PIRSF016184">
    <property type="entry name" value="PhzC_PhzF"/>
    <property type="match status" value="1"/>
</dbReference>
<proteinExistence type="inferred from homology"/>
<dbReference type="GO" id="GO:0016853">
    <property type="term" value="F:isomerase activity"/>
    <property type="evidence" value="ECO:0007669"/>
    <property type="project" value="UniProtKB-KW"/>
</dbReference>
<dbReference type="GO" id="GO:0005737">
    <property type="term" value="C:cytoplasm"/>
    <property type="evidence" value="ECO:0007669"/>
    <property type="project" value="TreeGrafter"/>
</dbReference>
<dbReference type="Gene3D" id="3.10.310.10">
    <property type="entry name" value="Diaminopimelate Epimerase, Chain A, domain 1"/>
    <property type="match status" value="2"/>
</dbReference>
<comment type="similarity">
    <text evidence="1">Belongs to the PhzF family.</text>
</comment>
<evidence type="ECO:0000313" key="3">
    <source>
        <dbReference type="EMBL" id="VAW87386.1"/>
    </source>
</evidence>
<evidence type="ECO:0000256" key="1">
    <source>
        <dbReference type="ARBA" id="ARBA00008270"/>
    </source>
</evidence>
<dbReference type="PANTHER" id="PTHR13774:SF17">
    <property type="entry name" value="PHENAZINE BIOSYNTHESIS-LIKE DOMAIN-CONTAINING PROTEIN"/>
    <property type="match status" value="1"/>
</dbReference>
<dbReference type="SUPFAM" id="SSF54506">
    <property type="entry name" value="Diaminopimelate epimerase-like"/>
    <property type="match status" value="1"/>
</dbReference>
<organism evidence="3">
    <name type="scientific">hydrothermal vent metagenome</name>
    <dbReference type="NCBI Taxonomy" id="652676"/>
    <lineage>
        <taxon>unclassified sequences</taxon>
        <taxon>metagenomes</taxon>
        <taxon>ecological metagenomes</taxon>
    </lineage>
</organism>
<dbReference type="NCBIfam" id="TIGR00654">
    <property type="entry name" value="PhzF_family"/>
    <property type="match status" value="1"/>
</dbReference>
<keyword evidence="2" id="KW-0413">Isomerase</keyword>
<accession>A0A3B1A3B3</accession>
<name>A0A3B1A3B3_9ZZZZ</name>
<gene>
    <name evidence="3" type="ORF">MNBD_GAMMA18-64</name>
</gene>
<dbReference type="InterPro" id="IPR003719">
    <property type="entry name" value="Phenazine_PhzF-like"/>
</dbReference>
<sequence length="267" mass="29400">MGCSIYQVDAFTSELFTGNPAAVCLSDRKRPDEWMQALAAEMNLSETAFVAQRNEPNEFDLRWFTPTVEVDLCGHATLAAAHVLWEEKRVSSDQMIHFHTRSGLLKVAKRGGLIELDFPLDPVSEITPPPEIAAALGLCAVYVGRGRDDYLIVVETEQMVRELSPDFLQLAKIPARGFCVTAPGEEEGIDFISRFFAPRAGIDEDPVTGSAHCMLAPYWAARLGKQYFTARQRSPRGGVVTVEVKGERVALSGQAVMVWKGQLTSPV</sequence>
<dbReference type="Pfam" id="PF02567">
    <property type="entry name" value="PhzC-PhzF"/>
    <property type="match status" value="1"/>
</dbReference>
<dbReference type="PANTHER" id="PTHR13774">
    <property type="entry name" value="PHENAZINE BIOSYNTHESIS PROTEIN"/>
    <property type="match status" value="1"/>
</dbReference>
<dbReference type="EMBL" id="UOFP01000183">
    <property type="protein sequence ID" value="VAW87386.1"/>
    <property type="molecule type" value="Genomic_DNA"/>
</dbReference>
<protein>
    <submittedName>
        <fullName evidence="3">Phenazine biosynthesis protein PhzF like</fullName>
    </submittedName>
</protein>